<organism evidence="1 2">
    <name type="scientific">Novipirellula rosea</name>
    <dbReference type="NCBI Taxonomy" id="1031540"/>
    <lineage>
        <taxon>Bacteria</taxon>
        <taxon>Pseudomonadati</taxon>
        <taxon>Planctomycetota</taxon>
        <taxon>Planctomycetia</taxon>
        <taxon>Pirellulales</taxon>
        <taxon>Pirellulaceae</taxon>
        <taxon>Novipirellula</taxon>
    </lineage>
</organism>
<accession>A0ABP8MJ89</accession>
<comment type="caution">
    <text evidence="1">The sequence shown here is derived from an EMBL/GenBank/DDBJ whole genome shotgun (WGS) entry which is preliminary data.</text>
</comment>
<protein>
    <submittedName>
        <fullName evidence="1">Uncharacterized protein</fullName>
    </submittedName>
</protein>
<reference evidence="2" key="1">
    <citation type="journal article" date="2019" name="Int. J. Syst. Evol. Microbiol.">
        <title>The Global Catalogue of Microorganisms (GCM) 10K type strain sequencing project: providing services to taxonomists for standard genome sequencing and annotation.</title>
        <authorList>
            <consortium name="The Broad Institute Genomics Platform"/>
            <consortium name="The Broad Institute Genome Sequencing Center for Infectious Disease"/>
            <person name="Wu L."/>
            <person name="Ma J."/>
        </authorList>
    </citation>
    <scope>NUCLEOTIDE SEQUENCE [LARGE SCALE GENOMIC DNA]</scope>
    <source>
        <strain evidence="2">JCM 17759</strain>
    </source>
</reference>
<gene>
    <name evidence="1" type="ORF">GCM10023156_16760</name>
</gene>
<name>A0ABP8MJ89_9BACT</name>
<dbReference type="EMBL" id="BAABGA010000020">
    <property type="protein sequence ID" value="GAA4450483.1"/>
    <property type="molecule type" value="Genomic_DNA"/>
</dbReference>
<proteinExistence type="predicted"/>
<sequence length="140" mass="15528">MLRRSDIKKFCHAWTAIVFRSLVIDRAGCLPQCHVVVAQTVEGDVFGTAILLSYGGHHFQFPISSLHPITHGIIESLRSYRPTADAIKRLKAEQVTLTGGQELTWDIHNAVEPAKLRHLILEEIVEAVADTSALSRSTCE</sequence>
<dbReference type="RefSeq" id="WP_345321098.1">
    <property type="nucleotide sequence ID" value="NZ_BAABGA010000020.1"/>
</dbReference>
<evidence type="ECO:0000313" key="1">
    <source>
        <dbReference type="EMBL" id="GAA4450483.1"/>
    </source>
</evidence>
<keyword evidence="2" id="KW-1185">Reference proteome</keyword>
<evidence type="ECO:0000313" key="2">
    <source>
        <dbReference type="Proteomes" id="UP001500840"/>
    </source>
</evidence>
<dbReference type="Proteomes" id="UP001500840">
    <property type="component" value="Unassembled WGS sequence"/>
</dbReference>